<dbReference type="EMBL" id="QGHD01000027">
    <property type="protein sequence ID" value="PWK93494.1"/>
    <property type="molecule type" value="Genomic_DNA"/>
</dbReference>
<evidence type="ECO:0000256" key="3">
    <source>
        <dbReference type="ARBA" id="ARBA00023125"/>
    </source>
</evidence>
<name>A0ABX5LMS3_9BACT</name>
<gene>
    <name evidence="5" type="ORF">B0H50_1279</name>
</gene>
<evidence type="ECO:0000313" key="5">
    <source>
        <dbReference type="EMBL" id="PWK93494.1"/>
    </source>
</evidence>
<accession>A0ABX5LMS3</accession>
<comment type="caution">
    <text evidence="5">The sequence shown here is derived from an EMBL/GenBank/DDBJ whole genome shotgun (WGS) entry which is preliminary data.</text>
</comment>
<dbReference type="InterPro" id="IPR052021">
    <property type="entry name" value="Type-I_RS_S_subunit"/>
</dbReference>
<organism evidence="5 6">
    <name type="scientific">Hallerella porci</name>
    <dbReference type="NCBI Taxonomy" id="1945871"/>
    <lineage>
        <taxon>Bacteria</taxon>
        <taxon>Pseudomonadati</taxon>
        <taxon>Fibrobacterota</taxon>
        <taxon>Fibrobacteria</taxon>
        <taxon>Fibrobacterales</taxon>
        <taxon>Fibrobacteraceae</taxon>
        <taxon>Hallerella</taxon>
    </lineage>
</organism>
<keyword evidence="6" id="KW-1185">Reference proteome</keyword>
<feature type="domain" description="Type I restriction modification DNA specificity" evidence="4">
    <location>
        <begin position="191"/>
        <end position="355"/>
    </location>
</feature>
<dbReference type="Proteomes" id="UP000245523">
    <property type="component" value="Unassembled WGS sequence"/>
</dbReference>
<evidence type="ECO:0000313" key="6">
    <source>
        <dbReference type="Proteomes" id="UP000245523"/>
    </source>
</evidence>
<keyword evidence="5" id="KW-0378">Hydrolase</keyword>
<evidence type="ECO:0000259" key="4">
    <source>
        <dbReference type="Pfam" id="PF01420"/>
    </source>
</evidence>
<dbReference type="InterPro" id="IPR000055">
    <property type="entry name" value="Restrct_endonuc_typeI_TRD"/>
</dbReference>
<dbReference type="RefSeq" id="WP_109587706.1">
    <property type="nucleotide sequence ID" value="NZ_QGHD01000027.1"/>
</dbReference>
<keyword evidence="5" id="KW-0540">Nuclease</keyword>
<keyword evidence="5" id="KW-0255">Endonuclease</keyword>
<keyword evidence="2" id="KW-0680">Restriction system</keyword>
<keyword evidence="3" id="KW-0238">DNA-binding</keyword>
<dbReference type="PANTHER" id="PTHR30408">
    <property type="entry name" value="TYPE-1 RESTRICTION ENZYME ECOKI SPECIFICITY PROTEIN"/>
    <property type="match status" value="1"/>
</dbReference>
<dbReference type="CDD" id="cd16961">
    <property type="entry name" value="RMtype1_S_TRD-CR_like"/>
    <property type="match status" value="1"/>
</dbReference>
<reference evidence="5 6" key="1">
    <citation type="submission" date="2018-05" db="EMBL/GenBank/DDBJ databases">
        <title>Animal gut microbial communities from fecal samples from Wisconsin, USA.</title>
        <authorList>
            <person name="Neumann A."/>
        </authorList>
    </citation>
    <scope>NUCLEOTIDE SEQUENCE [LARGE SCALE GENOMIC DNA]</scope>
    <source>
        <strain evidence="5 6">UWS4</strain>
    </source>
</reference>
<dbReference type="Gene3D" id="3.90.220.20">
    <property type="entry name" value="DNA methylase specificity domains"/>
    <property type="match status" value="2"/>
</dbReference>
<proteinExistence type="inferred from homology"/>
<sequence length="377" mass="42414">MMKRLGDYIRPVDVRNRDLKVTRLLGVSITKEFMPSIANIVGTDLSAYKVVTKGQFAYGPVTSRNGDKISVALLDGYDDAIISQAYTVFEVVDTNALDPEYLMMWFRRPEFDRYARFHSHGSAREVFDWEEMCEVQVPVPAIEKQRETVAEYNTLATRIETNKKLISTLEQTAQTLYRHTFVDNIDPNNLPEGWRMGTVGEFCAKMTSGGTPSRTNNDYWNSKDYPWLKTGEVQNNVIFETEEYISEAGLKNSSAKLIPTGSVVMAMYGATAAQVGYLQCETTTNQACCNMICKSEVDAAFLYFHFLVNQEEIKRLATGGAQENLSQDVISAQPILIVDDNSVKQAFSAIMQKFVCCFKEIKILTQTQTLLLSKMGA</sequence>
<dbReference type="InterPro" id="IPR044946">
    <property type="entry name" value="Restrct_endonuc_typeI_TRD_sf"/>
</dbReference>
<evidence type="ECO:0000256" key="1">
    <source>
        <dbReference type="ARBA" id="ARBA00010923"/>
    </source>
</evidence>
<protein>
    <submittedName>
        <fullName evidence="5">Restriction endonuclease S subunit</fullName>
    </submittedName>
</protein>
<dbReference type="PANTHER" id="PTHR30408:SF13">
    <property type="entry name" value="TYPE I RESTRICTION ENZYME HINDI SPECIFICITY SUBUNIT"/>
    <property type="match status" value="1"/>
</dbReference>
<dbReference type="GO" id="GO:0004519">
    <property type="term" value="F:endonuclease activity"/>
    <property type="evidence" value="ECO:0007669"/>
    <property type="project" value="UniProtKB-KW"/>
</dbReference>
<dbReference type="SUPFAM" id="SSF116734">
    <property type="entry name" value="DNA methylase specificity domain"/>
    <property type="match status" value="2"/>
</dbReference>
<evidence type="ECO:0000256" key="2">
    <source>
        <dbReference type="ARBA" id="ARBA00022747"/>
    </source>
</evidence>
<dbReference type="Pfam" id="PF01420">
    <property type="entry name" value="Methylase_S"/>
    <property type="match status" value="1"/>
</dbReference>
<comment type="similarity">
    <text evidence="1">Belongs to the type-I restriction system S methylase family.</text>
</comment>